<evidence type="ECO:0000256" key="2">
    <source>
        <dbReference type="ARBA" id="ARBA00023125"/>
    </source>
</evidence>
<dbReference type="InterPro" id="IPR005158">
    <property type="entry name" value="BTAD"/>
</dbReference>
<dbReference type="InterPro" id="IPR058852">
    <property type="entry name" value="HTH_77"/>
</dbReference>
<dbReference type="PRINTS" id="PR00364">
    <property type="entry name" value="DISEASERSIST"/>
</dbReference>
<dbReference type="SUPFAM" id="SSF48452">
    <property type="entry name" value="TPR-like"/>
    <property type="match status" value="3"/>
</dbReference>
<protein>
    <submittedName>
        <fullName evidence="6">BTAD domain-containing putative transcriptional regulator</fullName>
    </submittedName>
</protein>
<organism evidence="6 7">
    <name type="scientific">Kribbella deserti</name>
    <dbReference type="NCBI Taxonomy" id="1926257"/>
    <lineage>
        <taxon>Bacteria</taxon>
        <taxon>Bacillati</taxon>
        <taxon>Actinomycetota</taxon>
        <taxon>Actinomycetes</taxon>
        <taxon>Propionibacteriales</taxon>
        <taxon>Kribbellaceae</taxon>
        <taxon>Kribbella</taxon>
    </lineage>
</organism>
<dbReference type="Pfam" id="PF00486">
    <property type="entry name" value="Trans_reg_C"/>
    <property type="match status" value="1"/>
</dbReference>
<dbReference type="Pfam" id="PF25872">
    <property type="entry name" value="HTH_77"/>
    <property type="match status" value="1"/>
</dbReference>
<dbReference type="InterPro" id="IPR011990">
    <property type="entry name" value="TPR-like_helical_dom_sf"/>
</dbReference>
<dbReference type="EMBL" id="JBHLTC010000036">
    <property type="protein sequence ID" value="MFC0627936.1"/>
    <property type="molecule type" value="Genomic_DNA"/>
</dbReference>
<dbReference type="SMART" id="SM01043">
    <property type="entry name" value="BTAD"/>
    <property type="match status" value="1"/>
</dbReference>
<dbReference type="InterPro" id="IPR016032">
    <property type="entry name" value="Sig_transdc_resp-reg_C-effctor"/>
</dbReference>
<proteinExistence type="inferred from homology"/>
<name>A0ABV6QV88_9ACTN</name>
<comment type="caution">
    <text evidence="6">The sequence shown here is derived from an EMBL/GenBank/DDBJ whole genome shotgun (WGS) entry which is preliminary data.</text>
</comment>
<accession>A0ABV6QV88</accession>
<sequence length="990" mass="107373">MRFGVLGPLQVWSSTGKPGTIRETKVRALLAYLLSYDGRPVPADRLIEDLWGDRLPANPVSTLQTRVWQLRKALEEIEPGGKALVLSGPAGYGLAAPAVDSEEFRALVAKARANGDPMLLTEALALWRGTAYEGFEFAEAVRARLEEERLVAQEDLADARLALGQHRELVSELGELVTLHPLRERLHALHLQALYGAGRQAEALERYDALRRRLADELGVDPSPELSAVYQAVLRQEPTLATRSRTNLPEPLTELIGRDEALATVKHLLTTNRLVTLTGSGGVGKTRMALEAARQVAAGYPDGAWLVELAGTDSPAEAVAAVLSVRDSSDEPLVDRLAQGLHGKRMLLVLDNCEHLIEPVAELARVLLARVPGLRILATSQESLAVDGERLWAVPPLELDSAVELFTARAASAVPGFVADDAQAVAAICQRLDGIPLALELAATRVRALGVRELAERLDDRFGLLVTGRRGAPARQQTLRAMIDWSWDLLTESERIVLRRLAVQAEGCTLAAAEAVCAGDGIKPSDVLDLISRLVDRSLVVAVPTADGPRYRLLESVTAYCLERLEERATVEARHRRYYLDLAVEADTKLRGHDQQLWLSRLDVETANLRTALESSIATGDAETALRLTTTLGWYWFVRGRLGEARRSLARALALPGPTDAKALAGLWRAAFTLLVRDGVDPVTADLDDLYAAARDRGLAALVLGSAHLGFGESTVAARWLDRAAGDFTENDRHWGTATIETYRASGALVGGDLAQARELAARSTATFRELGERWGLLRVTEVLAFLAEIGGDYAEATRLHEDGLCYARELGLWIEASYELSGLGRLALLAGDFEAADNFHRQGMDLARAQSHQRGVQFAEVGLGLSARRQGELDRAETHLRAWLDWCREYGGAAGVALILAELGFTAEQRGDADQARALHTEGLAAAKQVGDPRAIALAYEGLAGVESLTGNTAEARRLLDRAAALRDSVGAPLPEGERFDLNRITARL</sequence>
<keyword evidence="2 3" id="KW-0238">DNA-binding</keyword>
<evidence type="ECO:0000256" key="3">
    <source>
        <dbReference type="PROSITE-ProRule" id="PRU01091"/>
    </source>
</evidence>
<dbReference type="InterPro" id="IPR036388">
    <property type="entry name" value="WH-like_DNA-bd_sf"/>
</dbReference>
<evidence type="ECO:0000313" key="6">
    <source>
        <dbReference type="EMBL" id="MFC0627936.1"/>
    </source>
</evidence>
<evidence type="ECO:0000313" key="7">
    <source>
        <dbReference type="Proteomes" id="UP001589890"/>
    </source>
</evidence>
<comment type="similarity">
    <text evidence="1">Belongs to the AfsR/DnrI/RedD regulatory family.</text>
</comment>
<dbReference type="SUPFAM" id="SSF52540">
    <property type="entry name" value="P-loop containing nucleoside triphosphate hydrolases"/>
    <property type="match status" value="1"/>
</dbReference>
<dbReference type="InterPro" id="IPR027417">
    <property type="entry name" value="P-loop_NTPase"/>
</dbReference>
<dbReference type="PANTHER" id="PTHR47691:SF3">
    <property type="entry name" value="HTH-TYPE TRANSCRIPTIONAL REGULATOR RV0890C-RELATED"/>
    <property type="match status" value="1"/>
</dbReference>
<dbReference type="SUPFAM" id="SSF46894">
    <property type="entry name" value="C-terminal effector domain of the bipartite response regulators"/>
    <property type="match status" value="1"/>
</dbReference>
<gene>
    <name evidence="6" type="ORF">ACFFGN_27940</name>
</gene>
<dbReference type="Gene3D" id="1.10.10.10">
    <property type="entry name" value="Winged helix-like DNA-binding domain superfamily/Winged helix DNA-binding domain"/>
    <property type="match status" value="1"/>
</dbReference>
<feature type="coiled-coil region" evidence="4">
    <location>
        <begin position="135"/>
        <end position="162"/>
    </location>
</feature>
<dbReference type="Gene3D" id="1.25.40.10">
    <property type="entry name" value="Tetratricopeptide repeat domain"/>
    <property type="match status" value="2"/>
</dbReference>
<dbReference type="SMART" id="SM00862">
    <property type="entry name" value="Trans_reg_C"/>
    <property type="match status" value="1"/>
</dbReference>
<evidence type="ECO:0000256" key="4">
    <source>
        <dbReference type="SAM" id="Coils"/>
    </source>
</evidence>
<feature type="DNA-binding region" description="OmpR/PhoB-type" evidence="3">
    <location>
        <begin position="1"/>
        <end position="96"/>
    </location>
</feature>
<dbReference type="PANTHER" id="PTHR47691">
    <property type="entry name" value="REGULATOR-RELATED"/>
    <property type="match status" value="1"/>
</dbReference>
<evidence type="ECO:0000256" key="1">
    <source>
        <dbReference type="ARBA" id="ARBA00005820"/>
    </source>
</evidence>
<dbReference type="RefSeq" id="WP_380053233.1">
    <property type="nucleotide sequence ID" value="NZ_JBHLTC010000036.1"/>
</dbReference>
<keyword evidence="4" id="KW-0175">Coiled coil</keyword>
<dbReference type="PROSITE" id="PS51755">
    <property type="entry name" value="OMPR_PHOB"/>
    <property type="match status" value="1"/>
</dbReference>
<keyword evidence="7" id="KW-1185">Reference proteome</keyword>
<dbReference type="Proteomes" id="UP001589890">
    <property type="component" value="Unassembled WGS sequence"/>
</dbReference>
<dbReference type="Pfam" id="PF03704">
    <property type="entry name" value="BTAD"/>
    <property type="match status" value="1"/>
</dbReference>
<evidence type="ECO:0000259" key="5">
    <source>
        <dbReference type="PROSITE" id="PS51755"/>
    </source>
</evidence>
<reference evidence="6 7" key="1">
    <citation type="submission" date="2024-09" db="EMBL/GenBank/DDBJ databases">
        <authorList>
            <person name="Sun Q."/>
            <person name="Mori K."/>
        </authorList>
    </citation>
    <scope>NUCLEOTIDE SEQUENCE [LARGE SCALE GENOMIC DNA]</scope>
    <source>
        <strain evidence="6 7">CGMCC 1.15906</strain>
    </source>
</reference>
<dbReference type="CDD" id="cd15831">
    <property type="entry name" value="BTAD"/>
    <property type="match status" value="1"/>
</dbReference>
<dbReference type="InterPro" id="IPR001867">
    <property type="entry name" value="OmpR/PhoB-type_DNA-bd"/>
</dbReference>
<feature type="domain" description="OmpR/PhoB-type" evidence="5">
    <location>
        <begin position="1"/>
        <end position="96"/>
    </location>
</feature>